<dbReference type="Pfam" id="PF05729">
    <property type="entry name" value="NACHT"/>
    <property type="match status" value="1"/>
</dbReference>
<dbReference type="InterPro" id="IPR007111">
    <property type="entry name" value="NACHT_NTPase"/>
</dbReference>
<dbReference type="InterPro" id="IPR027417">
    <property type="entry name" value="P-loop_NTPase"/>
</dbReference>
<feature type="domain" description="NACHT" evidence="1">
    <location>
        <begin position="274"/>
        <end position="620"/>
    </location>
</feature>
<dbReference type="SUPFAM" id="SSF52540">
    <property type="entry name" value="P-loop containing nucleoside triphosphate hydrolases"/>
    <property type="match status" value="1"/>
</dbReference>
<comment type="caution">
    <text evidence="2">The sequence shown here is derived from an EMBL/GenBank/DDBJ whole genome shotgun (WGS) entry which is preliminary data.</text>
</comment>
<dbReference type="RefSeq" id="WP_366090156.1">
    <property type="nucleotide sequence ID" value="NZ_JBFASG010000040.1"/>
</dbReference>
<keyword evidence="3" id="KW-1185">Reference proteome</keyword>
<dbReference type="PANTHER" id="PTHR46844:SF1">
    <property type="entry name" value="SLR5058 PROTEIN"/>
    <property type="match status" value="1"/>
</dbReference>
<evidence type="ECO:0000313" key="2">
    <source>
        <dbReference type="EMBL" id="MEV4926872.1"/>
    </source>
</evidence>
<dbReference type="Pfam" id="PF13365">
    <property type="entry name" value="Trypsin_2"/>
    <property type="match status" value="1"/>
</dbReference>
<gene>
    <name evidence="2" type="ORF">AB0L03_29280</name>
</gene>
<dbReference type="PANTHER" id="PTHR46844">
    <property type="entry name" value="SLR5058 PROTEIN"/>
    <property type="match status" value="1"/>
</dbReference>
<organism evidence="2 3">
    <name type="scientific">Streptomyces roseoverticillatus</name>
    <dbReference type="NCBI Taxonomy" id="66429"/>
    <lineage>
        <taxon>Bacteria</taxon>
        <taxon>Bacillati</taxon>
        <taxon>Actinomycetota</taxon>
        <taxon>Actinomycetes</taxon>
        <taxon>Kitasatosporales</taxon>
        <taxon>Streptomycetaceae</taxon>
        <taxon>Streptomyces</taxon>
    </lineage>
</organism>
<dbReference type="SUPFAM" id="SSF50494">
    <property type="entry name" value="Trypsin-like serine proteases"/>
    <property type="match status" value="1"/>
</dbReference>
<accession>A0ABV3J637</accession>
<evidence type="ECO:0000259" key="1">
    <source>
        <dbReference type="PROSITE" id="PS50837"/>
    </source>
</evidence>
<dbReference type="PROSITE" id="PS50837">
    <property type="entry name" value="NACHT"/>
    <property type="match status" value="1"/>
</dbReference>
<dbReference type="Proteomes" id="UP001552479">
    <property type="component" value="Unassembled WGS sequence"/>
</dbReference>
<protein>
    <submittedName>
        <fullName evidence="2">NACHT domain-containing protein</fullName>
    </submittedName>
</protein>
<dbReference type="EMBL" id="JBFASG010000040">
    <property type="protein sequence ID" value="MEV4926872.1"/>
    <property type="molecule type" value="Genomic_DNA"/>
</dbReference>
<reference evidence="2 3" key="1">
    <citation type="submission" date="2024-06" db="EMBL/GenBank/DDBJ databases">
        <title>The Natural Products Discovery Center: Release of the First 8490 Sequenced Strains for Exploring Actinobacteria Biosynthetic Diversity.</title>
        <authorList>
            <person name="Kalkreuter E."/>
            <person name="Kautsar S.A."/>
            <person name="Yang D."/>
            <person name="Bader C.D."/>
            <person name="Teijaro C.N."/>
            <person name="Fluegel L."/>
            <person name="Davis C.M."/>
            <person name="Simpson J.R."/>
            <person name="Lauterbach L."/>
            <person name="Steele A.D."/>
            <person name="Gui C."/>
            <person name="Meng S."/>
            <person name="Li G."/>
            <person name="Viehrig K."/>
            <person name="Ye F."/>
            <person name="Su P."/>
            <person name="Kiefer A.F."/>
            <person name="Nichols A."/>
            <person name="Cepeda A.J."/>
            <person name="Yan W."/>
            <person name="Fan B."/>
            <person name="Jiang Y."/>
            <person name="Adhikari A."/>
            <person name="Zheng C.-J."/>
            <person name="Schuster L."/>
            <person name="Cowan T.M."/>
            <person name="Smanski M.J."/>
            <person name="Chevrette M.G."/>
            <person name="De Carvalho L.P.S."/>
            <person name="Shen B."/>
        </authorList>
    </citation>
    <scope>NUCLEOTIDE SEQUENCE [LARGE SCALE GENOMIC DNA]</scope>
    <source>
        <strain evidence="2 3">NPDC053791</strain>
    </source>
</reference>
<evidence type="ECO:0000313" key="3">
    <source>
        <dbReference type="Proteomes" id="UP001552479"/>
    </source>
</evidence>
<sequence length="745" mass="82829">MAVLGARQGSGVLLRPELVLTSAHLFRRDDAVEVAAPNGDGRVPCDVVWSGDPKTCDMALLVARRPVLSFRHAAPLRWGKCAGWQPMPRCQVLGFPRVQRYAGEELEAAQVPGTLMPLAGRMRGRYVLHADHHPPAPVLDGSPWAGLSGGPVFAGPLLIGIASGDPMGWQHSSVESVPLAAAMENHGFREALLSHWPDAPAFEEVSSAYPEDLIYEPAYAKAVKAAYSRLEIFGLDELSSGDWDLDTAYLSLEAQSPHARSGPRRIEDLLGSRPRTVLRGEAGAGKTTLVWWLASHTVCRTLPEQLSELDGMIPFVVPMRSLAARGITSPTPSQLPKIARLPVDRPPDGWAGRVLEAGRGLLLVDGMDEIPQVDRELARKWLAGLLRMYPRTRCLVTVRPLAVGGGWLEQEGFEELRLLPLGDSDIRSFARSWHRAARLECDRYPDEHWAERQRNRLHALEYELDQEFGRSEALRDLARTPLLCAVICALHRQRNGFLPKTRWDLYSAALNLMLATRDIHRRIHQPEGIELTVDEGRQLLQRIAVWLVRNGRAELTREQAVRQLESALRGLRRVRSQGTPQAVLAHLLNRSGLLQERSPDAIQFIHRTFQDYLAAKELQESDCLDELLLHAAEEQWQDVLRLAVGHCGRSEERRLLAGLTAAADAAPDREMEWPLRNLAAHCAVNARYLEDVQYEQVWEGLKGLLPAVSDGEFLFMDADVLAALGDMGLSPGEVYVRPPAERPPD</sequence>
<dbReference type="InterPro" id="IPR009003">
    <property type="entry name" value="Peptidase_S1_PA"/>
</dbReference>
<dbReference type="Gene3D" id="3.40.50.300">
    <property type="entry name" value="P-loop containing nucleotide triphosphate hydrolases"/>
    <property type="match status" value="1"/>
</dbReference>
<name>A0ABV3J637_9ACTN</name>
<proteinExistence type="predicted"/>